<name>A0ABN8ZQ95_RANTA</name>
<evidence type="ECO:0000313" key="1">
    <source>
        <dbReference type="EMBL" id="CAI9174753.1"/>
    </source>
</evidence>
<dbReference type="Proteomes" id="UP001176941">
    <property type="component" value="Chromosome 4"/>
</dbReference>
<reference evidence="1" key="1">
    <citation type="submission" date="2023-04" db="EMBL/GenBank/DDBJ databases">
        <authorList>
            <consortium name="ELIXIR-Norway"/>
        </authorList>
    </citation>
    <scope>NUCLEOTIDE SEQUENCE [LARGE SCALE GENOMIC DNA]</scope>
</reference>
<dbReference type="EMBL" id="OX459940">
    <property type="protein sequence ID" value="CAI9174753.1"/>
    <property type="molecule type" value="Genomic_DNA"/>
</dbReference>
<accession>A0ABN8ZQ95</accession>
<evidence type="ECO:0000313" key="2">
    <source>
        <dbReference type="Proteomes" id="UP001176941"/>
    </source>
</evidence>
<protein>
    <submittedName>
        <fullName evidence="1">Uncharacterized protein</fullName>
    </submittedName>
</protein>
<organism evidence="1 2">
    <name type="scientific">Rangifer tarandus platyrhynchus</name>
    <name type="common">Svalbard reindeer</name>
    <dbReference type="NCBI Taxonomy" id="3082113"/>
    <lineage>
        <taxon>Eukaryota</taxon>
        <taxon>Metazoa</taxon>
        <taxon>Chordata</taxon>
        <taxon>Craniata</taxon>
        <taxon>Vertebrata</taxon>
        <taxon>Euteleostomi</taxon>
        <taxon>Mammalia</taxon>
        <taxon>Eutheria</taxon>
        <taxon>Laurasiatheria</taxon>
        <taxon>Artiodactyla</taxon>
        <taxon>Ruminantia</taxon>
        <taxon>Pecora</taxon>
        <taxon>Cervidae</taxon>
        <taxon>Odocoileinae</taxon>
        <taxon>Rangifer</taxon>
    </lineage>
</organism>
<gene>
    <name evidence="1" type="ORF">MRATA1EN1_LOCUS23715</name>
</gene>
<keyword evidence="2" id="KW-1185">Reference proteome</keyword>
<sequence>MQETLKTLVHSLGLEDPMEESMATHSYILAWRIPWTEEPGGLQPMGLQELDTTEVTDALNGANPVMHLYSSLHLACPQCRGCILLIRIKAKKLNVTLLYVFIRQMPFILLSKHSGSWNGISQ</sequence>
<proteinExistence type="predicted"/>